<dbReference type="EMBL" id="LMCB01000024">
    <property type="protein sequence ID" value="KZL17957.1"/>
    <property type="molecule type" value="Genomic_DNA"/>
</dbReference>
<keyword evidence="1" id="KW-0732">Signal</keyword>
<keyword evidence="3" id="KW-1185">Reference proteome</keyword>
<dbReference type="PATRIC" id="fig|989403.3.peg.2885"/>
<protein>
    <submittedName>
        <fullName evidence="2">Uncharacterized protein</fullName>
    </submittedName>
</protein>
<dbReference type="RefSeq" id="WP_068006670.1">
    <property type="nucleotide sequence ID" value="NZ_FOFM01000006.1"/>
</dbReference>
<feature type="signal peptide" evidence="1">
    <location>
        <begin position="1"/>
        <end position="26"/>
    </location>
</feature>
<accession>A0A165XR14</accession>
<reference evidence="2 3" key="1">
    <citation type="journal article" date="2016" name="Front. Microbiol.">
        <title>Comparative Genomic Analysis Reveals a Diverse Repertoire of Genes Involved in Prokaryote-Eukaryote Interactions within the Pseudovibrio Genus.</title>
        <authorList>
            <person name="Romano S."/>
            <person name="Fernandez-Guerra A."/>
            <person name="Reen F.J."/>
            <person name="Glockner F.O."/>
            <person name="Crowley S.P."/>
            <person name="O'Sullivan O."/>
            <person name="Cotter P.D."/>
            <person name="Adams C."/>
            <person name="Dobson A.D."/>
            <person name="O'Gara F."/>
        </authorList>
    </citation>
    <scope>NUCLEOTIDE SEQUENCE [LARGE SCALE GENOMIC DNA]</scope>
    <source>
        <strain evidence="2 3">Ad2</strain>
    </source>
</reference>
<evidence type="ECO:0000313" key="2">
    <source>
        <dbReference type="EMBL" id="KZL17957.1"/>
    </source>
</evidence>
<sequence>MKRSGVIGKLFWGLCASVYLSGAAFAQVCPTDDTMKTGMVMINNQIPARLLVRLDDHGQVTELHLDERYVVVRDQIHVHERGLFLSYERGAHINRTYVPDVPFSEFFPLEVGKVWSASVNVFENEVLVRSDVPYTFSVGEPNRLQVGRCAYDVLEITMETVTTEGKPLTTKYSYSPELGTILKGEGEHLWTSENGVMQFDELWAVRKAS</sequence>
<evidence type="ECO:0000256" key="1">
    <source>
        <dbReference type="SAM" id="SignalP"/>
    </source>
</evidence>
<organism evidence="2 3">
    <name type="scientific">Pseudovibrio axinellae</name>
    <dbReference type="NCBI Taxonomy" id="989403"/>
    <lineage>
        <taxon>Bacteria</taxon>
        <taxon>Pseudomonadati</taxon>
        <taxon>Pseudomonadota</taxon>
        <taxon>Alphaproteobacteria</taxon>
        <taxon>Hyphomicrobiales</taxon>
        <taxon>Stappiaceae</taxon>
        <taxon>Pseudovibrio</taxon>
    </lineage>
</organism>
<evidence type="ECO:0000313" key="3">
    <source>
        <dbReference type="Proteomes" id="UP000076577"/>
    </source>
</evidence>
<name>A0A165XR14_9HYPH</name>
<proteinExistence type="predicted"/>
<dbReference type="Proteomes" id="UP000076577">
    <property type="component" value="Unassembled WGS sequence"/>
</dbReference>
<feature type="chain" id="PRO_5007869180" evidence="1">
    <location>
        <begin position="27"/>
        <end position="209"/>
    </location>
</feature>
<gene>
    <name evidence="2" type="ORF">PsAD2_02690</name>
</gene>
<dbReference type="AlphaFoldDB" id="A0A165XR14"/>
<comment type="caution">
    <text evidence="2">The sequence shown here is derived from an EMBL/GenBank/DDBJ whole genome shotgun (WGS) entry which is preliminary data.</text>
</comment>